<dbReference type="GO" id="GO:0042884">
    <property type="term" value="P:microcin transport"/>
    <property type="evidence" value="ECO:0007669"/>
    <property type="project" value="TreeGrafter"/>
</dbReference>
<dbReference type="GO" id="GO:0015833">
    <property type="term" value="P:peptide transport"/>
    <property type="evidence" value="ECO:0007669"/>
    <property type="project" value="TreeGrafter"/>
</dbReference>
<dbReference type="GO" id="GO:1904680">
    <property type="term" value="F:peptide transmembrane transporter activity"/>
    <property type="evidence" value="ECO:0007669"/>
    <property type="project" value="TreeGrafter"/>
</dbReference>
<dbReference type="InterPro" id="IPR000914">
    <property type="entry name" value="SBP_5_dom"/>
</dbReference>
<dbReference type="FunFam" id="3.10.105.10:FF:000005">
    <property type="entry name" value="ABC transporter substrate-binding protein"/>
    <property type="match status" value="1"/>
</dbReference>
<evidence type="ECO:0000256" key="1">
    <source>
        <dbReference type="ARBA" id="ARBA00022729"/>
    </source>
</evidence>
<accession>A0A382APJ9</accession>
<evidence type="ECO:0000313" key="3">
    <source>
        <dbReference type="EMBL" id="SVB03329.1"/>
    </source>
</evidence>
<dbReference type="GO" id="GO:0030288">
    <property type="term" value="C:outer membrane-bounded periplasmic space"/>
    <property type="evidence" value="ECO:0007669"/>
    <property type="project" value="TreeGrafter"/>
</dbReference>
<proteinExistence type="predicted"/>
<dbReference type="Gene3D" id="3.40.190.10">
    <property type="entry name" value="Periplasmic binding protein-like II"/>
    <property type="match status" value="1"/>
</dbReference>
<protein>
    <recommendedName>
        <fullName evidence="2">Solute-binding protein family 5 domain-containing protein</fullName>
    </recommendedName>
</protein>
<dbReference type="SUPFAM" id="SSF53850">
    <property type="entry name" value="Periplasmic binding protein-like II"/>
    <property type="match status" value="1"/>
</dbReference>
<dbReference type="PANTHER" id="PTHR30290:SF64">
    <property type="entry name" value="ABC TRANSPORTER PERIPLASMIC BINDING PROTEIN"/>
    <property type="match status" value="1"/>
</dbReference>
<dbReference type="InterPro" id="IPR030678">
    <property type="entry name" value="Peptide/Ni-bd"/>
</dbReference>
<dbReference type="EMBL" id="UINC01026241">
    <property type="protein sequence ID" value="SVB03329.1"/>
    <property type="molecule type" value="Genomic_DNA"/>
</dbReference>
<feature type="domain" description="Solute-binding protein family 5" evidence="2">
    <location>
        <begin position="102"/>
        <end position="508"/>
    </location>
</feature>
<dbReference type="InterPro" id="IPR039424">
    <property type="entry name" value="SBP_5"/>
</dbReference>
<keyword evidence="1" id="KW-0732">Signal</keyword>
<reference evidence="3" key="1">
    <citation type="submission" date="2018-05" db="EMBL/GenBank/DDBJ databases">
        <authorList>
            <person name="Lanie J.A."/>
            <person name="Ng W.-L."/>
            <person name="Kazmierczak K.M."/>
            <person name="Andrzejewski T.M."/>
            <person name="Davidsen T.M."/>
            <person name="Wayne K.J."/>
            <person name="Tettelin H."/>
            <person name="Glass J.I."/>
            <person name="Rusch D."/>
            <person name="Podicherti R."/>
            <person name="Tsui H.-C.T."/>
            <person name="Winkler M.E."/>
        </authorList>
    </citation>
    <scope>NUCLEOTIDE SEQUENCE</scope>
</reference>
<evidence type="ECO:0000259" key="2">
    <source>
        <dbReference type="Pfam" id="PF00496"/>
    </source>
</evidence>
<dbReference type="CDD" id="cd08497">
    <property type="entry name" value="MbnE-like"/>
    <property type="match status" value="1"/>
</dbReference>
<organism evidence="3">
    <name type="scientific">marine metagenome</name>
    <dbReference type="NCBI Taxonomy" id="408172"/>
    <lineage>
        <taxon>unclassified sequences</taxon>
        <taxon>metagenomes</taxon>
        <taxon>ecological metagenomes</taxon>
    </lineage>
</organism>
<dbReference type="AlphaFoldDB" id="A0A382APJ9"/>
<sequence>MKIIKLSLIVLSLSFSSLVKAEINSSHAIAMHGDPKYYIDFKNVDYVNPNAPKGGKVIFSSTGSYDSFHPFILKGTSAAGIGNLYETLTTSSSDEAFTEYGLIAETIEWPDDRSWVAFTIREEAVWHDGKKIVPEDIIWTFNTLMEKGHPFYKYYYGDVVEVIQENKNKVRFNFKGNTNLELPLIVGQLPVLPKHYWSNKNFEETSMEIPIGSGPYKIKKFDAGRSITYELDPNYWGKDIPIKKGTENFNVIQYEYYKDRSIEREAFKSGDIDLFSENTSKDWATSYDTPAVQNGLIKKELIEHQNPQGMQAFAFNMRKEIFNDRRVREALSYAFDFEWTNKNLFYDAYKRTNSFFENSELASEGLPSGKELKYLSGYMDQLPKEVFKEEFNPPKTDGSGFMRQELQKATSLLQKSGWELVDGKLINKQSGKIFEFEILLVSPAFERIVLPFIDNLAKLGINVSLRTIDSAQYQNRLDTFDFDMIVSTFSQSLSPGNEQRNFWGSDAADTNGSRNIIGIKNTVIDLLIEKVISAKDREDLIHATRALDRVLLWGHYVIPQWHISAYRTLYWDIFDKPSVRPKYSLGTNTWWIDPEKASTIDQRKKSLQ</sequence>
<gene>
    <name evidence="3" type="ORF">METZ01_LOCUS156183</name>
</gene>
<dbReference type="GO" id="GO:0043190">
    <property type="term" value="C:ATP-binding cassette (ABC) transporter complex"/>
    <property type="evidence" value="ECO:0007669"/>
    <property type="project" value="InterPro"/>
</dbReference>
<dbReference type="Gene3D" id="3.10.105.10">
    <property type="entry name" value="Dipeptide-binding Protein, Domain 3"/>
    <property type="match status" value="1"/>
</dbReference>
<dbReference type="Pfam" id="PF00496">
    <property type="entry name" value="SBP_bac_5"/>
    <property type="match status" value="1"/>
</dbReference>
<name>A0A382APJ9_9ZZZZ</name>
<dbReference type="PANTHER" id="PTHR30290">
    <property type="entry name" value="PERIPLASMIC BINDING COMPONENT OF ABC TRANSPORTER"/>
    <property type="match status" value="1"/>
</dbReference>
<dbReference type="PIRSF" id="PIRSF002741">
    <property type="entry name" value="MppA"/>
    <property type="match status" value="1"/>
</dbReference>